<dbReference type="InterPro" id="IPR052158">
    <property type="entry name" value="INH-QAR"/>
</dbReference>
<dbReference type="Pfam" id="PF01965">
    <property type="entry name" value="DJ-1_PfpI"/>
    <property type="match status" value="1"/>
</dbReference>
<evidence type="ECO:0000256" key="1">
    <source>
        <dbReference type="SAM" id="SignalP"/>
    </source>
</evidence>
<feature type="domain" description="DJ-1/PfpI" evidence="2">
    <location>
        <begin position="45"/>
        <end position="202"/>
    </location>
</feature>
<gene>
    <name evidence="3" type="ORF">AsAng_0056110</name>
</gene>
<dbReference type="PROSITE" id="PS51257">
    <property type="entry name" value="PROKAR_LIPOPROTEIN"/>
    <property type="match status" value="1"/>
</dbReference>
<feature type="signal peptide" evidence="1">
    <location>
        <begin position="1"/>
        <end position="21"/>
    </location>
</feature>
<evidence type="ECO:0000313" key="3">
    <source>
        <dbReference type="EMBL" id="BDS14829.1"/>
    </source>
</evidence>
<dbReference type="EMBL" id="AP026867">
    <property type="protein sequence ID" value="BDS14829.1"/>
    <property type="molecule type" value="Genomic_DNA"/>
</dbReference>
<dbReference type="InterPro" id="IPR002818">
    <property type="entry name" value="DJ-1/PfpI"/>
</dbReference>
<sequence>MKKLILYCLLFSMSYSCTKNTADSNNLNTMKQPISKVLDSNLPTIGILVFEGVIMNEVIAPMDVFSKTTANGEKLFNVITIAKTIQTYNSAQGLKIIPDISIDQVPKLEVLVVPSSYHPNQQTEDKALVQFIQKQHQSVNYMASHCAGAFLIGAAGVADHKNIVTYVSGGESLKANYPTLKVANDRTISVMTDGKLISSNGNLVSYLASLDLLEKMTSPQQRAHVEEALLIDRLCQN</sequence>
<dbReference type="Gene3D" id="3.40.50.880">
    <property type="match status" value="1"/>
</dbReference>
<dbReference type="AlphaFoldDB" id="A0A916DV72"/>
<reference evidence="3" key="1">
    <citation type="submission" date="2022-09" db="EMBL/GenBank/DDBJ databases">
        <title>Aureispira anguillicida sp. nov., isolated from Leptocephalus of Japanese eel Anguilla japonica.</title>
        <authorList>
            <person name="Yuasa K."/>
            <person name="Mekata T."/>
            <person name="Ikunari K."/>
        </authorList>
    </citation>
    <scope>NUCLEOTIDE SEQUENCE</scope>
    <source>
        <strain evidence="3">EL160426</strain>
    </source>
</reference>
<organism evidence="3 4">
    <name type="scientific">Aureispira anguillae</name>
    <dbReference type="NCBI Taxonomy" id="2864201"/>
    <lineage>
        <taxon>Bacteria</taxon>
        <taxon>Pseudomonadati</taxon>
        <taxon>Bacteroidota</taxon>
        <taxon>Saprospiria</taxon>
        <taxon>Saprospirales</taxon>
        <taxon>Saprospiraceae</taxon>
        <taxon>Aureispira</taxon>
    </lineage>
</organism>
<dbReference type="InterPro" id="IPR029062">
    <property type="entry name" value="Class_I_gatase-like"/>
</dbReference>
<dbReference type="Proteomes" id="UP001060919">
    <property type="component" value="Chromosome"/>
</dbReference>
<accession>A0A916DV72</accession>
<dbReference type="PANTHER" id="PTHR43130:SF3">
    <property type="entry name" value="HTH-TYPE TRANSCRIPTIONAL REGULATOR RV1931C"/>
    <property type="match status" value="1"/>
</dbReference>
<protein>
    <submittedName>
        <fullName evidence="3">DJ-1/PfpI family protein</fullName>
    </submittedName>
</protein>
<evidence type="ECO:0000259" key="2">
    <source>
        <dbReference type="Pfam" id="PF01965"/>
    </source>
</evidence>
<proteinExistence type="predicted"/>
<dbReference type="SUPFAM" id="SSF52317">
    <property type="entry name" value="Class I glutamine amidotransferase-like"/>
    <property type="match status" value="1"/>
</dbReference>
<name>A0A916DV72_9BACT</name>
<dbReference type="PANTHER" id="PTHR43130">
    <property type="entry name" value="ARAC-FAMILY TRANSCRIPTIONAL REGULATOR"/>
    <property type="match status" value="1"/>
</dbReference>
<keyword evidence="1" id="KW-0732">Signal</keyword>
<dbReference type="KEGG" id="aup:AsAng_0056110"/>
<keyword evidence="4" id="KW-1185">Reference proteome</keyword>
<feature type="chain" id="PRO_5036757663" evidence="1">
    <location>
        <begin position="22"/>
        <end position="237"/>
    </location>
</feature>
<evidence type="ECO:0000313" key="4">
    <source>
        <dbReference type="Proteomes" id="UP001060919"/>
    </source>
</evidence>